<dbReference type="Gene3D" id="3.40.50.980">
    <property type="match status" value="4"/>
</dbReference>
<dbReference type="SUPFAM" id="SSF52777">
    <property type="entry name" value="CoA-dependent acyltransferases"/>
    <property type="match status" value="1"/>
</dbReference>
<dbReference type="SUPFAM" id="SSF47336">
    <property type="entry name" value="ACP-like"/>
    <property type="match status" value="1"/>
</dbReference>
<evidence type="ECO:0000259" key="5">
    <source>
        <dbReference type="PROSITE" id="PS50075"/>
    </source>
</evidence>
<evidence type="ECO:0000256" key="1">
    <source>
        <dbReference type="ARBA" id="ARBA00022450"/>
    </source>
</evidence>
<dbReference type="InterPro" id="IPR001242">
    <property type="entry name" value="Condensation_dom"/>
</dbReference>
<dbReference type="EMBL" id="GL945436">
    <property type="protein sequence ID" value="EGO23255.1"/>
    <property type="molecule type" value="Genomic_DNA"/>
</dbReference>
<keyword evidence="2" id="KW-0597">Phosphoprotein</keyword>
<dbReference type="CDD" id="cd05930">
    <property type="entry name" value="A_NRPS"/>
    <property type="match status" value="1"/>
</dbReference>
<name>F8P277_SERL9</name>
<gene>
    <name evidence="6" type="primary">nps15</name>
    <name evidence="6" type="ORF">SERLADRAFT_416652</name>
</gene>
<dbReference type="Gene3D" id="1.10.1200.10">
    <property type="entry name" value="ACP-like"/>
    <property type="match status" value="1"/>
</dbReference>
<dbReference type="SMART" id="SM00823">
    <property type="entry name" value="PKS_PP"/>
    <property type="match status" value="1"/>
</dbReference>
<dbReference type="Gene3D" id="3.30.300.30">
    <property type="match status" value="2"/>
</dbReference>
<evidence type="ECO:0000256" key="3">
    <source>
        <dbReference type="ARBA" id="ARBA00022598"/>
    </source>
</evidence>
<feature type="domain" description="Carrier" evidence="5">
    <location>
        <begin position="913"/>
        <end position="991"/>
    </location>
</feature>
<dbReference type="Pfam" id="PF00550">
    <property type="entry name" value="PP-binding"/>
    <property type="match status" value="1"/>
</dbReference>
<keyword evidence="4" id="KW-0511">Multifunctional enzyme</keyword>
<dbReference type="InterPro" id="IPR045851">
    <property type="entry name" value="AMP-bd_C_sf"/>
</dbReference>
<proteinExistence type="predicted"/>
<dbReference type="PANTHER" id="PTHR45527:SF1">
    <property type="entry name" value="FATTY ACID SYNTHASE"/>
    <property type="match status" value="1"/>
</dbReference>
<dbReference type="PROSITE" id="PS50075">
    <property type="entry name" value="CARRIER"/>
    <property type="match status" value="1"/>
</dbReference>
<dbReference type="Gene3D" id="3.40.50.150">
    <property type="entry name" value="Vaccinia Virus protein VP39"/>
    <property type="match status" value="1"/>
</dbReference>
<dbReference type="Pfam" id="PF00668">
    <property type="entry name" value="Condensation"/>
    <property type="match status" value="1"/>
</dbReference>
<dbReference type="InterPro" id="IPR036736">
    <property type="entry name" value="ACP-like_sf"/>
</dbReference>
<dbReference type="SUPFAM" id="SSF53335">
    <property type="entry name" value="S-adenosyl-L-methionine-dependent methyltransferases"/>
    <property type="match status" value="1"/>
</dbReference>
<dbReference type="KEGG" id="sla:SERLADRAFT_416652"/>
<evidence type="ECO:0000256" key="4">
    <source>
        <dbReference type="ARBA" id="ARBA00023268"/>
    </source>
</evidence>
<dbReference type="Pfam" id="PF13649">
    <property type="entry name" value="Methyltransf_25"/>
    <property type="match status" value="1"/>
</dbReference>
<dbReference type="Gene3D" id="3.30.559.30">
    <property type="entry name" value="Nonribosomal peptide synthetase, condensation domain"/>
    <property type="match status" value="1"/>
</dbReference>
<dbReference type="InterPro" id="IPR020806">
    <property type="entry name" value="PKS_PP-bd"/>
</dbReference>
<dbReference type="Proteomes" id="UP000008064">
    <property type="component" value="Unassembled WGS sequence"/>
</dbReference>
<dbReference type="RefSeq" id="XP_007320495.1">
    <property type="nucleotide sequence ID" value="XM_007320433.1"/>
</dbReference>
<dbReference type="GeneID" id="18813509"/>
<dbReference type="InterPro" id="IPR000873">
    <property type="entry name" value="AMP-dep_synth/lig_dom"/>
</dbReference>
<dbReference type="GO" id="GO:0031177">
    <property type="term" value="F:phosphopantetheine binding"/>
    <property type="evidence" value="ECO:0007669"/>
    <property type="project" value="InterPro"/>
</dbReference>
<dbReference type="Gene3D" id="3.30.559.10">
    <property type="entry name" value="Chloramphenicol acetyltransferase-like domain"/>
    <property type="match status" value="1"/>
</dbReference>
<dbReference type="GO" id="GO:0005737">
    <property type="term" value="C:cytoplasm"/>
    <property type="evidence" value="ECO:0007669"/>
    <property type="project" value="TreeGrafter"/>
</dbReference>
<dbReference type="SUPFAM" id="SSF56801">
    <property type="entry name" value="Acetyl-CoA synthetase-like"/>
    <property type="match status" value="1"/>
</dbReference>
<dbReference type="InterPro" id="IPR029063">
    <property type="entry name" value="SAM-dependent_MTases_sf"/>
</dbReference>
<protein>
    <submittedName>
        <fullName evidence="6">Putative nonribosomal peptide synthetase</fullName>
    </submittedName>
</protein>
<reference evidence="6" key="1">
    <citation type="submission" date="2011-04" db="EMBL/GenBank/DDBJ databases">
        <title>Evolution of plant cell wall degrading machinery underlies the functional diversity of forest fungi.</title>
        <authorList>
            <consortium name="US DOE Joint Genome Institute (JGI-PGF)"/>
            <person name="Eastwood D.C."/>
            <person name="Floudas D."/>
            <person name="Binder M."/>
            <person name="Majcherczyk A."/>
            <person name="Schneider P."/>
            <person name="Aerts A."/>
            <person name="Asiegbu F.O."/>
            <person name="Baker S.E."/>
            <person name="Barry K."/>
            <person name="Bendiksby M."/>
            <person name="Blumentritt M."/>
            <person name="Coutinho P.M."/>
            <person name="Cullen D."/>
            <person name="Cullen D."/>
            <person name="Gathman A."/>
            <person name="Goodell B."/>
            <person name="Henrissat B."/>
            <person name="Ihrmark K."/>
            <person name="Kauserud H."/>
            <person name="Kohler A."/>
            <person name="LaButti K."/>
            <person name="Lapidus A."/>
            <person name="Lavin J.L."/>
            <person name="Lee Y.-H."/>
            <person name="Lindquist E."/>
            <person name="Lilly W."/>
            <person name="Lucas S."/>
            <person name="Morin E."/>
            <person name="Murat C."/>
            <person name="Oguiza J.A."/>
            <person name="Park J."/>
            <person name="Pisabarro A.G."/>
            <person name="Riley R."/>
            <person name="Rosling A."/>
            <person name="Salamov A."/>
            <person name="Schmidt O."/>
            <person name="Schmutz J."/>
            <person name="Skrede I."/>
            <person name="Stenlid J."/>
            <person name="Wiebenga A."/>
            <person name="Xie X."/>
            <person name="Kues U."/>
            <person name="Hibbett D.S."/>
            <person name="Hoffmeister D."/>
            <person name="Hogberg N."/>
            <person name="Martin F."/>
            <person name="Grigoriev I.V."/>
            <person name="Watkinson S.C."/>
        </authorList>
    </citation>
    <scope>NUCLEOTIDE SEQUENCE</scope>
    <source>
        <strain evidence="6">S7.9</strain>
    </source>
</reference>
<keyword evidence="1" id="KW-0596">Phosphopantetheine</keyword>
<dbReference type="GO" id="GO:0016874">
    <property type="term" value="F:ligase activity"/>
    <property type="evidence" value="ECO:0007669"/>
    <property type="project" value="UniProtKB-KW"/>
</dbReference>
<dbReference type="InterPro" id="IPR041698">
    <property type="entry name" value="Methyltransf_25"/>
</dbReference>
<dbReference type="Pfam" id="PF00501">
    <property type="entry name" value="AMP-binding"/>
    <property type="match status" value="2"/>
</dbReference>
<keyword evidence="3" id="KW-0436">Ligase</keyword>
<evidence type="ECO:0000313" key="6">
    <source>
        <dbReference type="EMBL" id="EGO23255.1"/>
    </source>
</evidence>
<dbReference type="Gene3D" id="2.30.38.10">
    <property type="entry name" value="Luciferase, Domain 3"/>
    <property type="match status" value="1"/>
</dbReference>
<dbReference type="CDD" id="cd02440">
    <property type="entry name" value="AdoMet_MTases"/>
    <property type="match status" value="1"/>
</dbReference>
<dbReference type="OrthoDB" id="416786at2759"/>
<sequence>MSSQHLIELFRRQVELQPTATAVQDESFTLTYSELERWSNNLGHEICSRLKGTGGSSTIAIYMPRSVLLIVSVLAVVKIGLPYLPLDPSAPSARLTDQVLQSDTNLLLTVSDSQLSLGRAVPFNIVPFINNTCSTGRPKGVLLQHAGMTNFVNNCLMEIQPGDRVAMVNNPSFDASSLDIWDTLCHGGTIFVFTGHLADSEAVVSFFREKTINKVFLPTAVFHHVVSDIFNTASLSTTLRLLIVGGERLATAAVKSFFRHAPDTRLVNIYGPTEATICTTTFELSSATFDYDDSSSTPIPVGRCIPNTVIYLLDENLRPVDPGLPGEICIGGIGLAAGYLGQDQSISDKFVMVNDLEGDGSSIRLYRTHDIGKFVQSGRENLLQFIGRNDNQVKIRGQRLEPGEIEAVLCAGSDNIDQAAVVVTESDQLVAYVVQKDDADPQKPSEQAEDSVRLREIFYAEHFESINPALVGADFTGWVSMYDGVPIPRMEMQDWLSDTLRGIQVEQNDSVLEIGCGTGMILFSLESRCQEYYAMDMLGSVLAYVQAQLTERGLQDKVTLLQGKADELDQLLPSEKRFNLIILNSVVQYFPSADYLENVLRICANKLHEGGRIFLGDIRHLGVDKHHDLARVLHCDPSPELPTSEIRDRLAHWQLRQLELKVNPSFFFQLQEKSGSRISHVEILPKMMSTCNELSQFRYQIILHIGKTPILTKPKHWMKYTNISKLEEALCAEEAVLAVNGIPNSLVALEQGVLQLMSSSQAPAKASELIAAVTASDQYANALSPCGLAALCARHNYQVDVSFKSLGVDQTMAAVFSRGSSLVKGDFSTIPTHSSLTNCPTNSAKATSHERDLITRLHNRCRERLPSYMVPHRIIIQKSLPLTGNGKVDRRMLAEPRMWMESKTPSSMSESHYPENETQAQVQACIARVLKEDTDKIPLQTDFVALGLHSFRAPALLDALRDQFSIPDLPFRVIFQCPNIKALSGYLEQQIQLHSSTPGVPDSSGIASRQVQYSHDALHEVLERRGLTTDDVEDIYETTLVQQMPLMAPSRRSYMMHQVVTAHTDINTFVRAVEVIISRHTILRSTIFDNLERQVVFRYQQKLRDEMVHVYPAEEAQFLEDIIKDDDRYALAIPGNLIKFEFFRTDPPTLLIIAHHAILDEWSKHCLLREIDQTILGEKLPEPIPFRHYVEYVIANGHNSEDIAWHVERLRTADIIGFPSCDTKSTFSSSSCLGPNFLRVEQFPGMAQVVQTYGIKPSTLFKIAFALIKRNETKMDTVLIPQVEACRSLPIKGISDMCAPTFSVAIDRVDFLQNDTVLGLLRRTQSNQEKITDISVVDYGAVFSAIEKDLTPLATSGYNFFSLDGRPPYKALQLGPAGAENDIGVEWATIVEGEQVTVKLDHDPVFSDRIPGYVDQFFTAARWLLSNIQAQSFDGLQL</sequence>
<accession>F8P277</accession>
<dbReference type="PANTHER" id="PTHR45527">
    <property type="entry name" value="NONRIBOSOMAL PEPTIDE SYNTHETASE"/>
    <property type="match status" value="1"/>
</dbReference>
<dbReference type="GO" id="GO:0043041">
    <property type="term" value="P:amino acid activation for nonribosomal peptide biosynthetic process"/>
    <property type="evidence" value="ECO:0007669"/>
    <property type="project" value="TreeGrafter"/>
</dbReference>
<dbReference type="InterPro" id="IPR009081">
    <property type="entry name" value="PP-bd_ACP"/>
</dbReference>
<organism>
    <name type="scientific">Serpula lacrymans var. lacrymans (strain S7.9)</name>
    <name type="common">Dry rot fungus</name>
    <dbReference type="NCBI Taxonomy" id="578457"/>
    <lineage>
        <taxon>Eukaryota</taxon>
        <taxon>Fungi</taxon>
        <taxon>Dikarya</taxon>
        <taxon>Basidiomycota</taxon>
        <taxon>Agaricomycotina</taxon>
        <taxon>Agaricomycetes</taxon>
        <taxon>Agaricomycetidae</taxon>
        <taxon>Boletales</taxon>
        <taxon>Coniophorineae</taxon>
        <taxon>Serpulaceae</taxon>
        <taxon>Serpula</taxon>
    </lineage>
</organism>
<dbReference type="InterPro" id="IPR023213">
    <property type="entry name" value="CAT-like_dom_sf"/>
</dbReference>
<evidence type="ECO:0000256" key="2">
    <source>
        <dbReference type="ARBA" id="ARBA00022553"/>
    </source>
</evidence>
<dbReference type="GO" id="GO:0044550">
    <property type="term" value="P:secondary metabolite biosynthetic process"/>
    <property type="evidence" value="ECO:0007669"/>
    <property type="project" value="TreeGrafter"/>
</dbReference>
<dbReference type="HOGENOM" id="CLU_000022_2_2_1"/>